<feature type="domain" description="DUF4369" evidence="1">
    <location>
        <begin position="27"/>
        <end position="125"/>
    </location>
</feature>
<accession>A0ABV8JP96</accession>
<organism evidence="2 3">
    <name type="scientific">Euzebyella saccharophila</name>
    <dbReference type="NCBI Taxonomy" id="679664"/>
    <lineage>
        <taxon>Bacteria</taxon>
        <taxon>Pseudomonadati</taxon>
        <taxon>Bacteroidota</taxon>
        <taxon>Flavobacteriia</taxon>
        <taxon>Flavobacteriales</taxon>
        <taxon>Flavobacteriaceae</taxon>
        <taxon>Euzebyella</taxon>
    </lineage>
</organism>
<dbReference type="Proteomes" id="UP001595814">
    <property type="component" value="Unassembled WGS sequence"/>
</dbReference>
<dbReference type="RefSeq" id="WP_192462461.1">
    <property type="nucleotide sequence ID" value="NZ_JACYFJ010000003.1"/>
</dbReference>
<dbReference type="Pfam" id="PF14289">
    <property type="entry name" value="DUF4369"/>
    <property type="match status" value="1"/>
</dbReference>
<gene>
    <name evidence="2" type="ORF">ACFOUT_01835</name>
</gene>
<dbReference type="PROSITE" id="PS51257">
    <property type="entry name" value="PROKAR_LIPOPROTEIN"/>
    <property type="match status" value="1"/>
</dbReference>
<evidence type="ECO:0000313" key="3">
    <source>
        <dbReference type="Proteomes" id="UP001595814"/>
    </source>
</evidence>
<dbReference type="EMBL" id="JBHSAW010000003">
    <property type="protein sequence ID" value="MFC4094594.1"/>
    <property type="molecule type" value="Genomic_DNA"/>
</dbReference>
<name>A0ABV8JP96_9FLAO</name>
<keyword evidence="3" id="KW-1185">Reference proteome</keyword>
<sequence>MKKISFLVFASLLIISCSGNGSKDTMIVNGNVKGLKKGTLFLQHLIDTTLTTVDSLEIAGDGAFQLETELESPEVFYLYLKKDDANDINDRITFFGEPGTITINTSWNTFDMSPEISGSETQKKLEEYQKTMSRFNMRNLEILREASNTEKPLDSLQLDSLQLLSNKNLKRGYAYALNFALNHRDSYIAPYIALNEVSDANVIYLDSIYKVLSPEVAESKYGKKLKEHLETIKQKKNPAKSRVFY</sequence>
<comment type="caution">
    <text evidence="2">The sequence shown here is derived from an EMBL/GenBank/DDBJ whole genome shotgun (WGS) entry which is preliminary data.</text>
</comment>
<protein>
    <submittedName>
        <fullName evidence="2">DUF4369 domain-containing protein</fullName>
    </submittedName>
</protein>
<evidence type="ECO:0000313" key="2">
    <source>
        <dbReference type="EMBL" id="MFC4094594.1"/>
    </source>
</evidence>
<dbReference type="InterPro" id="IPR025380">
    <property type="entry name" value="DUF4369"/>
</dbReference>
<reference evidence="3" key="1">
    <citation type="journal article" date="2019" name="Int. J. Syst. Evol. Microbiol.">
        <title>The Global Catalogue of Microorganisms (GCM) 10K type strain sequencing project: providing services to taxonomists for standard genome sequencing and annotation.</title>
        <authorList>
            <consortium name="The Broad Institute Genomics Platform"/>
            <consortium name="The Broad Institute Genome Sequencing Center for Infectious Disease"/>
            <person name="Wu L."/>
            <person name="Ma J."/>
        </authorList>
    </citation>
    <scope>NUCLEOTIDE SEQUENCE [LARGE SCALE GENOMIC DNA]</scope>
    <source>
        <strain evidence="3">CECT 7477</strain>
    </source>
</reference>
<evidence type="ECO:0000259" key="1">
    <source>
        <dbReference type="Pfam" id="PF14289"/>
    </source>
</evidence>
<proteinExistence type="predicted"/>